<dbReference type="EMBL" id="BK015978">
    <property type="protein sequence ID" value="DAF88134.1"/>
    <property type="molecule type" value="Genomic_DNA"/>
</dbReference>
<proteinExistence type="predicted"/>
<organism evidence="1">
    <name type="scientific">Siphoviridae sp. ctub511</name>
    <dbReference type="NCBI Taxonomy" id="2825714"/>
    <lineage>
        <taxon>Viruses</taxon>
        <taxon>Duplodnaviria</taxon>
        <taxon>Heunggongvirae</taxon>
        <taxon>Uroviricota</taxon>
        <taxon>Caudoviricetes</taxon>
    </lineage>
</organism>
<sequence length="95" mass="10982">MELAREQFTEGYEQGMADAMTIAKNHPEAFGSMFAASTWRHVSEQNPSITGYYLVQTEREGTRNIRIAMYSAEAEIWLAQDVMHWAYMHLYNGEN</sequence>
<reference evidence="1" key="1">
    <citation type="journal article" date="2021" name="Proc. Natl. Acad. Sci. U.S.A.">
        <title>A Catalog of Tens of Thousands of Viruses from Human Metagenomes Reveals Hidden Associations with Chronic Diseases.</title>
        <authorList>
            <person name="Tisza M.J."/>
            <person name="Buck C.B."/>
        </authorList>
    </citation>
    <scope>NUCLEOTIDE SEQUENCE</scope>
    <source>
        <strain evidence="1">Ctub511</strain>
    </source>
</reference>
<name>A0A8S5U122_9CAUD</name>
<evidence type="ECO:0000313" key="1">
    <source>
        <dbReference type="EMBL" id="DAF88134.1"/>
    </source>
</evidence>
<protein>
    <submittedName>
        <fullName evidence="1">Uncharacterized protein</fullName>
    </submittedName>
</protein>
<accession>A0A8S5U122</accession>